<dbReference type="InterPro" id="IPR036443">
    <property type="entry name" value="Znf_RanBP2_sf"/>
</dbReference>
<dbReference type="PANTHER" id="PTHR23193">
    <property type="entry name" value="NUCLEAR PORE COMPLEX PROTEIN NUP"/>
    <property type="match status" value="1"/>
</dbReference>
<feature type="region of interest" description="Disordered" evidence="21">
    <location>
        <begin position="334"/>
        <end position="354"/>
    </location>
</feature>
<dbReference type="SMART" id="SM00547">
    <property type="entry name" value="ZnF_RBZ"/>
    <property type="match status" value="3"/>
</dbReference>
<dbReference type="InterPro" id="IPR001876">
    <property type="entry name" value="Znf_RanBP2"/>
</dbReference>
<keyword evidence="10" id="KW-0653">Protein transport</keyword>
<comment type="subcellular location">
    <subcellularLocation>
        <location evidence="2">Nucleus membrane</location>
    </subcellularLocation>
    <subcellularLocation>
        <location evidence="3">Nucleus</location>
        <location evidence="3">Nuclear pore complex</location>
    </subcellularLocation>
</comment>
<comment type="cofactor">
    <cofactor evidence="1">
        <name>Zn(2+)</name>
        <dbReference type="ChEBI" id="CHEBI:29105"/>
    </cofactor>
</comment>
<evidence type="ECO:0000256" key="15">
    <source>
        <dbReference type="ARBA" id="ARBA00023242"/>
    </source>
</evidence>
<keyword evidence="11" id="KW-0811">Translocation</keyword>
<feature type="compositionally biased region" description="Basic and acidic residues" evidence="21">
    <location>
        <begin position="1"/>
        <end position="10"/>
    </location>
</feature>
<dbReference type="InterPro" id="IPR026054">
    <property type="entry name" value="Nucleoporin"/>
</dbReference>
<keyword evidence="13" id="KW-0906">Nuclear pore complex</keyword>
<evidence type="ECO:0000313" key="23">
    <source>
        <dbReference type="EMBL" id="CAG6606242.1"/>
    </source>
</evidence>
<feature type="region of interest" description="Disordered" evidence="21">
    <location>
        <begin position="1"/>
        <end position="23"/>
    </location>
</feature>
<dbReference type="GO" id="GO:0008270">
    <property type="term" value="F:zinc ion binding"/>
    <property type="evidence" value="ECO:0007669"/>
    <property type="project" value="UniProtKB-KW"/>
</dbReference>
<reference evidence="23" key="1">
    <citation type="submission" date="2021-05" db="EMBL/GenBank/DDBJ databases">
        <authorList>
            <person name="Alioto T."/>
            <person name="Alioto T."/>
            <person name="Gomez Garrido J."/>
        </authorList>
    </citation>
    <scope>NUCLEOTIDE SEQUENCE</scope>
</reference>
<keyword evidence="14" id="KW-0472">Membrane</keyword>
<protein>
    <recommendedName>
        <fullName evidence="17">Nuclear pore complex protein Nup153</fullName>
    </recommendedName>
    <alternativeName>
        <fullName evidence="19">153 kDa nucleoporin</fullName>
    </alternativeName>
    <alternativeName>
        <fullName evidence="18">Nucleoporin Nup153</fullName>
    </alternativeName>
</protein>
<keyword evidence="8" id="KW-0509">mRNA transport</keyword>
<evidence type="ECO:0000256" key="16">
    <source>
        <dbReference type="ARBA" id="ARBA00060842"/>
    </source>
</evidence>
<feature type="region of interest" description="Disordered" evidence="21">
    <location>
        <begin position="576"/>
        <end position="600"/>
    </location>
</feature>
<dbReference type="GO" id="GO:0005643">
    <property type="term" value="C:nuclear pore"/>
    <property type="evidence" value="ECO:0007669"/>
    <property type="project" value="UniProtKB-SubCell"/>
</dbReference>
<accession>A0A8D8LI22</accession>
<feature type="compositionally biased region" description="Basic residues" evidence="21">
    <location>
        <begin position="418"/>
        <end position="427"/>
    </location>
</feature>
<feature type="compositionally biased region" description="Low complexity" evidence="21">
    <location>
        <begin position="959"/>
        <end position="971"/>
    </location>
</feature>
<dbReference type="GO" id="GO:0017056">
    <property type="term" value="F:structural constituent of nuclear pore"/>
    <property type="evidence" value="ECO:0007669"/>
    <property type="project" value="TreeGrafter"/>
</dbReference>
<dbReference type="Pfam" id="PF00641">
    <property type="entry name" value="Zn_ribbon_RanBP"/>
    <property type="match status" value="2"/>
</dbReference>
<keyword evidence="4" id="KW-0813">Transport</keyword>
<evidence type="ECO:0000256" key="6">
    <source>
        <dbReference type="ARBA" id="ARBA00022737"/>
    </source>
</evidence>
<dbReference type="GO" id="GO:0051028">
    <property type="term" value="P:mRNA transport"/>
    <property type="evidence" value="ECO:0007669"/>
    <property type="project" value="UniProtKB-KW"/>
</dbReference>
<keyword evidence="7 20" id="KW-0863">Zinc-finger</keyword>
<evidence type="ECO:0000256" key="4">
    <source>
        <dbReference type="ARBA" id="ARBA00022448"/>
    </source>
</evidence>
<feature type="region of interest" description="Disordered" evidence="21">
    <location>
        <begin position="418"/>
        <end position="439"/>
    </location>
</feature>
<feature type="compositionally biased region" description="Basic residues" evidence="21">
    <location>
        <begin position="1184"/>
        <end position="1193"/>
    </location>
</feature>
<evidence type="ECO:0000256" key="3">
    <source>
        <dbReference type="ARBA" id="ARBA00004567"/>
    </source>
</evidence>
<dbReference type="PROSITE" id="PS01358">
    <property type="entry name" value="ZF_RANBP2_1"/>
    <property type="match status" value="2"/>
</dbReference>
<dbReference type="GO" id="GO:0031965">
    <property type="term" value="C:nuclear membrane"/>
    <property type="evidence" value="ECO:0007669"/>
    <property type="project" value="UniProtKB-SubCell"/>
</dbReference>
<dbReference type="EMBL" id="HBUF01002705">
    <property type="protein sequence ID" value="CAG6606242.1"/>
    <property type="molecule type" value="Transcribed_RNA"/>
</dbReference>
<feature type="region of interest" description="Disordered" evidence="21">
    <location>
        <begin position="1147"/>
        <end position="1193"/>
    </location>
</feature>
<keyword evidence="12" id="KW-0238">DNA-binding</keyword>
<evidence type="ECO:0000256" key="2">
    <source>
        <dbReference type="ARBA" id="ARBA00004126"/>
    </source>
</evidence>
<evidence type="ECO:0000256" key="18">
    <source>
        <dbReference type="ARBA" id="ARBA00078197"/>
    </source>
</evidence>
<dbReference type="PANTHER" id="PTHR23193:SF23">
    <property type="entry name" value="NUCLEAR PORE COMPLEX PROTEIN NUP153"/>
    <property type="match status" value="1"/>
</dbReference>
<feature type="compositionally biased region" description="Polar residues" evidence="21">
    <location>
        <begin position="1161"/>
        <end position="1180"/>
    </location>
</feature>
<evidence type="ECO:0000256" key="10">
    <source>
        <dbReference type="ARBA" id="ARBA00022927"/>
    </source>
</evidence>
<evidence type="ECO:0000256" key="11">
    <source>
        <dbReference type="ARBA" id="ARBA00023010"/>
    </source>
</evidence>
<feature type="compositionally biased region" description="Polar residues" evidence="21">
    <location>
        <begin position="11"/>
        <end position="23"/>
    </location>
</feature>
<evidence type="ECO:0000256" key="14">
    <source>
        <dbReference type="ARBA" id="ARBA00023136"/>
    </source>
</evidence>
<evidence type="ECO:0000256" key="12">
    <source>
        <dbReference type="ARBA" id="ARBA00023125"/>
    </source>
</evidence>
<dbReference type="SUPFAM" id="SSF90209">
    <property type="entry name" value="Ran binding protein zinc finger-like"/>
    <property type="match status" value="2"/>
</dbReference>
<evidence type="ECO:0000256" key="7">
    <source>
        <dbReference type="ARBA" id="ARBA00022771"/>
    </source>
</evidence>
<organism evidence="23">
    <name type="scientific">Cacopsylla melanoneura</name>
    <dbReference type="NCBI Taxonomy" id="428564"/>
    <lineage>
        <taxon>Eukaryota</taxon>
        <taxon>Metazoa</taxon>
        <taxon>Ecdysozoa</taxon>
        <taxon>Arthropoda</taxon>
        <taxon>Hexapoda</taxon>
        <taxon>Insecta</taxon>
        <taxon>Pterygota</taxon>
        <taxon>Neoptera</taxon>
        <taxon>Paraneoptera</taxon>
        <taxon>Hemiptera</taxon>
        <taxon>Sternorrhyncha</taxon>
        <taxon>Psylloidea</taxon>
        <taxon>Psyllidae</taxon>
        <taxon>Psyllinae</taxon>
        <taxon>Cacopsylla</taxon>
    </lineage>
</organism>
<dbReference type="FunFam" id="4.10.1060.10:FF:000001">
    <property type="entry name" value="Nuclear pore complex protein Nup153"/>
    <property type="match status" value="2"/>
</dbReference>
<name>A0A8D8LI22_9HEMI</name>
<sequence length="1193" mass="125542">MPKETREKTGNQRNSTPYNVSNSSFAQRITSKVAQFIPTGWVSGWSEQGGNNESSIQQFATNQVQAEINPNLTQVQVEINHVDTPILSQSSKKSSLPNHNNMASNSNNRTAYASLAALGNETCSPILNSERHPRDYQAVGSSGFSQSNKPVQNVFVASTPAFNINKQPSGNGDNGSDSGESTSGCSSLVSQSNKLRVGGVDLGRSKSLFPNRQIPTEEITKSHNRSSGPHFDSTLFNSRSPSLNKSVNLSPFYPGRTMYGGAATYRKHSISSSSNKSSTSPSVFTPFLRQRASLCNQSNVNPSPITLPKMSVVAENILKTINAMTPVTRLMTMPRPEEVNPSPTSIRSNGQGSGVKRKLPELQIPTVVNTSLIHLKGSERKNMLSRSVHETLSSSSSSDEDLNYEIVSNDAKRSLKEKMKRIKRGKSRHEESQADTGDPVSLPNAVLNVPTLPVIDIPLLSGGIDVSFSDPVECQDFNFSSESSVLSISSNQDNTTSSSVNFMYNNTESTKAKPRASITLPPVEVSPNKSLGNIANKPSEISTPNLTYTWRCDICTNKQHTSDSICKSCNQPRSISIKQTDSGTSKSTASKSLSESFKPPPHTWECGACCVQNKPDAETCVCCTTPKPGATPAPSTAVGFGDLFKKPSNNWECPACMISNKSADNKCIACETAKPGSKPAASKPSNSLMSGPKFPFATSSDTGFKFGIDKVDAAKAPVSSSVDTKPSGAPSFSFGMPSVSAATSAQSVTTTSLPAFSFGVPKAQDSNTSDKKQTETSVSSSLTSPSAPSASPSPANSLMFKPAASETKTSSAAPVLNFVSPAVSSAAETVTNTSVSTPTFSFGNSNGPITKLSTDPVDVKAPESVKGSLFGTGSTSTPFLFGPTQPVNNTGANKSPVNSFGEKRVQFNLTNSNNSDQPPSKIPDFGKPATNAEPVKPLFGGSVFEKPKENNTSLFSFSSTNSNTSTVNNTTPAPSNIAPPPAFPTKPAENQNMFSFGTKPASTAFPIQQQSTPSAPLFAFGNATATPAPNPQPTLNSAFTFGASNNNSTPNFNIPPANQQPSMFGSTGGSASVFGATNNAQPAVAAPIFGSCGFSQSTPAQPAAASTPFAFGAPQPPNNNASMGFSFGTQNTAPVPNNNAGFSFGAPTAPPTFDPKMKPTFNFTSGAPTTFNAQPGQGLNSGRRIIKKAVRRK</sequence>
<proteinExistence type="inferred from homology"/>
<dbReference type="GO" id="GO:0006405">
    <property type="term" value="P:RNA export from nucleus"/>
    <property type="evidence" value="ECO:0007669"/>
    <property type="project" value="TreeGrafter"/>
</dbReference>
<keyword evidence="5" id="KW-0479">Metal-binding</keyword>
<keyword evidence="15" id="KW-0539">Nucleus</keyword>
<feature type="region of interest" description="Disordered" evidence="21">
    <location>
        <begin position="959"/>
        <end position="978"/>
    </location>
</feature>
<feature type="region of interest" description="Disordered" evidence="21">
    <location>
        <begin position="757"/>
        <end position="802"/>
    </location>
</feature>
<evidence type="ECO:0000256" key="9">
    <source>
        <dbReference type="ARBA" id="ARBA00022833"/>
    </source>
</evidence>
<evidence type="ECO:0000256" key="13">
    <source>
        <dbReference type="ARBA" id="ARBA00023132"/>
    </source>
</evidence>
<evidence type="ECO:0000259" key="22">
    <source>
        <dbReference type="PROSITE" id="PS50199"/>
    </source>
</evidence>
<keyword evidence="9" id="KW-0862">Zinc</keyword>
<feature type="domain" description="RanBP2-type" evidence="22">
    <location>
        <begin position="647"/>
        <end position="676"/>
    </location>
</feature>
<evidence type="ECO:0000256" key="20">
    <source>
        <dbReference type="PROSITE-ProRule" id="PRU00322"/>
    </source>
</evidence>
<feature type="compositionally biased region" description="Low complexity" evidence="21">
    <location>
        <begin position="169"/>
        <end position="190"/>
    </location>
</feature>
<dbReference type="GO" id="GO:0003677">
    <property type="term" value="F:DNA binding"/>
    <property type="evidence" value="ECO:0007669"/>
    <property type="project" value="UniProtKB-KW"/>
</dbReference>
<dbReference type="PROSITE" id="PS50199">
    <property type="entry name" value="ZF_RANBP2_2"/>
    <property type="match status" value="2"/>
</dbReference>
<dbReference type="Gene3D" id="4.10.1060.10">
    <property type="entry name" value="Zinc finger, RanBP2-type"/>
    <property type="match status" value="2"/>
</dbReference>
<evidence type="ECO:0000256" key="1">
    <source>
        <dbReference type="ARBA" id="ARBA00001947"/>
    </source>
</evidence>
<feature type="compositionally biased region" description="Low complexity" evidence="21">
    <location>
        <begin position="580"/>
        <end position="597"/>
    </location>
</feature>
<comment type="similarity">
    <text evidence="16">Belongs to the NUP153 family.</text>
</comment>
<feature type="region of interest" description="Disordered" evidence="21">
    <location>
        <begin position="829"/>
        <end position="849"/>
    </location>
</feature>
<evidence type="ECO:0000256" key="5">
    <source>
        <dbReference type="ARBA" id="ARBA00022723"/>
    </source>
</evidence>
<evidence type="ECO:0000256" key="21">
    <source>
        <dbReference type="SAM" id="MobiDB-lite"/>
    </source>
</evidence>
<feature type="region of interest" description="Disordered" evidence="21">
    <location>
        <begin position="162"/>
        <end position="190"/>
    </location>
</feature>
<dbReference type="GO" id="GO:0006606">
    <property type="term" value="P:protein import into nucleus"/>
    <property type="evidence" value="ECO:0007669"/>
    <property type="project" value="TreeGrafter"/>
</dbReference>
<feature type="domain" description="RanBP2-type" evidence="22">
    <location>
        <begin position="600"/>
        <end position="629"/>
    </location>
</feature>
<keyword evidence="6" id="KW-0677">Repeat</keyword>
<feature type="compositionally biased region" description="Low complexity" evidence="21">
    <location>
        <begin position="777"/>
        <end position="797"/>
    </location>
</feature>
<evidence type="ECO:0000256" key="8">
    <source>
        <dbReference type="ARBA" id="ARBA00022816"/>
    </source>
</evidence>
<dbReference type="AlphaFoldDB" id="A0A8D8LI22"/>
<dbReference type="GO" id="GO:0008139">
    <property type="term" value="F:nuclear localization sequence binding"/>
    <property type="evidence" value="ECO:0007669"/>
    <property type="project" value="TreeGrafter"/>
</dbReference>
<feature type="compositionally biased region" description="Polar residues" evidence="21">
    <location>
        <begin position="341"/>
        <end position="350"/>
    </location>
</feature>
<evidence type="ECO:0000256" key="17">
    <source>
        <dbReference type="ARBA" id="ARBA00068609"/>
    </source>
</evidence>
<evidence type="ECO:0000256" key="19">
    <source>
        <dbReference type="ARBA" id="ARBA00079437"/>
    </source>
</evidence>